<evidence type="ECO:0000313" key="3">
    <source>
        <dbReference type="Proteomes" id="UP001150217"/>
    </source>
</evidence>
<evidence type="ECO:0000256" key="1">
    <source>
        <dbReference type="SAM" id="MobiDB-lite"/>
    </source>
</evidence>
<evidence type="ECO:0000313" key="2">
    <source>
        <dbReference type="EMBL" id="KAJ4471913.1"/>
    </source>
</evidence>
<feature type="compositionally biased region" description="Acidic residues" evidence="1">
    <location>
        <begin position="350"/>
        <end position="360"/>
    </location>
</feature>
<protein>
    <submittedName>
        <fullName evidence="2">Uncharacterized protein</fullName>
    </submittedName>
</protein>
<feature type="region of interest" description="Disordered" evidence="1">
    <location>
        <begin position="337"/>
        <end position="400"/>
    </location>
</feature>
<accession>A0ABQ8V357</accession>
<dbReference type="EMBL" id="JANVFT010000085">
    <property type="protein sequence ID" value="KAJ4471913.1"/>
    <property type="molecule type" value="Genomic_DNA"/>
</dbReference>
<comment type="caution">
    <text evidence="2">The sequence shown here is derived from an EMBL/GenBank/DDBJ whole genome shotgun (WGS) entry which is preliminary data.</text>
</comment>
<sequence>MSALDLTNMDPTLLTPAQRIMREMQLQAISQPPTNSTESDDDGFDTSDNLPSLTPRMSSSNSQAERQAILSTANSVKTELGLSQKYSGWLDKFVNSSHAEQVILSAAFNLYNIQLLERLAKAEKYTISDGLKKILRNYSMVFLMNGHLSSYRGPIADALIASDIIDGALREIGYEEIPRSHDIAKLNVIRRLCNEFLTQDRYNLKKKLDASVKPNALFANIALLAHTLCKKFNIPITIELLSRLAVLRWSLKQHPDANDEDFWPNVDNDIAQWRGPGGLKNPDNVAIWQMFKYIYENDTKEYGTPGSTDIIIVSSSSLGNDNQRDIIDKWAKQVQLPSNTDKGRKRLRIDEDEPEDEGEGSPERVASGGGSEGGGFSTGGNGRSSEFSTAGDSGSGGGSD</sequence>
<feature type="compositionally biased region" description="Polar residues" evidence="1">
    <location>
        <begin position="46"/>
        <end position="68"/>
    </location>
</feature>
<organism evidence="2 3">
    <name type="scientific">Lentinula lateritia</name>
    <dbReference type="NCBI Taxonomy" id="40482"/>
    <lineage>
        <taxon>Eukaryota</taxon>
        <taxon>Fungi</taxon>
        <taxon>Dikarya</taxon>
        <taxon>Basidiomycota</taxon>
        <taxon>Agaricomycotina</taxon>
        <taxon>Agaricomycetes</taxon>
        <taxon>Agaricomycetidae</taxon>
        <taxon>Agaricales</taxon>
        <taxon>Marasmiineae</taxon>
        <taxon>Omphalotaceae</taxon>
        <taxon>Lentinula</taxon>
    </lineage>
</organism>
<dbReference type="Proteomes" id="UP001150217">
    <property type="component" value="Unassembled WGS sequence"/>
</dbReference>
<name>A0ABQ8V357_9AGAR</name>
<gene>
    <name evidence="2" type="ORF">C8R41DRAFT_924461</name>
</gene>
<keyword evidence="3" id="KW-1185">Reference proteome</keyword>
<feature type="region of interest" description="Disordered" evidence="1">
    <location>
        <begin position="29"/>
        <end position="68"/>
    </location>
</feature>
<feature type="compositionally biased region" description="Gly residues" evidence="1">
    <location>
        <begin position="367"/>
        <end position="382"/>
    </location>
</feature>
<proteinExistence type="predicted"/>
<reference evidence="2" key="1">
    <citation type="submission" date="2022-08" db="EMBL/GenBank/DDBJ databases">
        <title>A Global Phylogenomic Analysis of the Shiitake Genus Lentinula.</title>
        <authorList>
            <consortium name="DOE Joint Genome Institute"/>
            <person name="Sierra-Patev S."/>
            <person name="Min B."/>
            <person name="Naranjo-Ortiz M."/>
            <person name="Looney B."/>
            <person name="Konkel Z."/>
            <person name="Slot J.C."/>
            <person name="Sakamoto Y."/>
            <person name="Steenwyk J.L."/>
            <person name="Rokas A."/>
            <person name="Carro J."/>
            <person name="Camarero S."/>
            <person name="Ferreira P."/>
            <person name="Molpeceres G."/>
            <person name="Ruiz-Duenas F.J."/>
            <person name="Serrano A."/>
            <person name="Henrissat B."/>
            <person name="Drula E."/>
            <person name="Hughes K.W."/>
            <person name="Mata J.L."/>
            <person name="Ishikawa N.K."/>
            <person name="Vargas-Isla R."/>
            <person name="Ushijima S."/>
            <person name="Smith C.A."/>
            <person name="Ahrendt S."/>
            <person name="Andreopoulos W."/>
            <person name="He G."/>
            <person name="Labutti K."/>
            <person name="Lipzen A."/>
            <person name="Ng V."/>
            <person name="Riley R."/>
            <person name="Sandor L."/>
            <person name="Barry K."/>
            <person name="Martinez A.T."/>
            <person name="Xiao Y."/>
            <person name="Gibbons J.G."/>
            <person name="Terashima K."/>
            <person name="Grigoriev I.V."/>
            <person name="Hibbett D.S."/>
        </authorList>
    </citation>
    <scope>NUCLEOTIDE SEQUENCE</scope>
    <source>
        <strain evidence="2">RHP3577 ss4</strain>
    </source>
</reference>